<evidence type="ECO:0000256" key="5">
    <source>
        <dbReference type="ARBA" id="ARBA00023242"/>
    </source>
</evidence>
<comment type="subcellular location">
    <subcellularLocation>
        <location evidence="2">Cytoplasm</location>
    </subcellularLocation>
    <subcellularLocation>
        <location evidence="1">Nucleus</location>
    </subcellularLocation>
</comment>
<evidence type="ECO:0000256" key="1">
    <source>
        <dbReference type="ARBA" id="ARBA00004123"/>
    </source>
</evidence>
<evidence type="ECO:0000256" key="4">
    <source>
        <dbReference type="ARBA" id="ARBA00022490"/>
    </source>
</evidence>
<evidence type="ECO:0000313" key="7">
    <source>
        <dbReference type="Proteomes" id="UP001642520"/>
    </source>
</evidence>
<comment type="similarity">
    <text evidence="3">Belongs to the SPOT14 family.</text>
</comment>
<keyword evidence="7" id="KW-1185">Reference proteome</keyword>
<dbReference type="EMBL" id="CAXAJV020001281">
    <property type="protein sequence ID" value="CAL7933207.1"/>
    <property type="molecule type" value="Genomic_DNA"/>
</dbReference>
<dbReference type="InterPro" id="IPR009786">
    <property type="entry name" value="Spot_14"/>
</dbReference>
<reference evidence="6 7" key="1">
    <citation type="submission" date="2024-08" db="EMBL/GenBank/DDBJ databases">
        <authorList>
            <person name="Will J Nash"/>
            <person name="Angela Man"/>
            <person name="Seanna McTaggart"/>
            <person name="Kendall Baker"/>
            <person name="Tom Barker"/>
            <person name="Leah Catchpole"/>
            <person name="Alex Durrant"/>
            <person name="Karim Gharbi"/>
            <person name="Naomi Irish"/>
            <person name="Gemy Kaithakottil"/>
            <person name="Debby Ku"/>
            <person name="Aaliyah Providence"/>
            <person name="Felix Shaw"/>
            <person name="David Swarbreck"/>
            <person name="Chris Watkins"/>
            <person name="Ann M. McCartney"/>
            <person name="Giulio Formenti"/>
            <person name="Alice Mouton"/>
            <person name="Noel Vella"/>
            <person name="Bjorn M von Reumont"/>
            <person name="Adriana Vella"/>
            <person name="Wilfried Haerty"/>
        </authorList>
    </citation>
    <scope>NUCLEOTIDE SEQUENCE [LARGE SCALE GENOMIC DNA]</scope>
</reference>
<dbReference type="Pfam" id="PF07084">
    <property type="entry name" value="Spot_14"/>
    <property type="match status" value="1"/>
</dbReference>
<evidence type="ECO:0000313" key="6">
    <source>
        <dbReference type="EMBL" id="CAL7933207.1"/>
    </source>
</evidence>
<keyword evidence="5" id="KW-0539">Nucleus</keyword>
<dbReference type="InterPro" id="IPR053719">
    <property type="entry name" value="Lipogen_MT_Stabilize_sf"/>
</dbReference>
<evidence type="ECO:0000256" key="2">
    <source>
        <dbReference type="ARBA" id="ARBA00004496"/>
    </source>
</evidence>
<organism evidence="6 7">
    <name type="scientific">Xylocopa violacea</name>
    <name type="common">Violet carpenter bee</name>
    <name type="synonym">Apis violacea</name>
    <dbReference type="NCBI Taxonomy" id="135666"/>
    <lineage>
        <taxon>Eukaryota</taxon>
        <taxon>Metazoa</taxon>
        <taxon>Ecdysozoa</taxon>
        <taxon>Arthropoda</taxon>
        <taxon>Hexapoda</taxon>
        <taxon>Insecta</taxon>
        <taxon>Pterygota</taxon>
        <taxon>Neoptera</taxon>
        <taxon>Endopterygota</taxon>
        <taxon>Hymenoptera</taxon>
        <taxon>Apocrita</taxon>
        <taxon>Aculeata</taxon>
        <taxon>Apoidea</taxon>
        <taxon>Anthophila</taxon>
        <taxon>Apidae</taxon>
        <taxon>Xylocopa</taxon>
        <taxon>Xylocopa</taxon>
    </lineage>
</organism>
<keyword evidence="4" id="KW-0963">Cytoplasm</keyword>
<name>A0ABP1MWV2_XYLVO</name>
<protein>
    <submittedName>
        <fullName evidence="6">Uncharacterized protein</fullName>
    </submittedName>
</protein>
<dbReference type="PANTHER" id="PTHR14315:SF17">
    <property type="entry name" value="MIP21584P"/>
    <property type="match status" value="1"/>
</dbReference>
<dbReference type="Proteomes" id="UP001642520">
    <property type="component" value="Unassembled WGS sequence"/>
</dbReference>
<dbReference type="Gene3D" id="6.10.140.1610">
    <property type="match status" value="1"/>
</dbReference>
<proteinExistence type="inferred from homology"/>
<dbReference type="PANTHER" id="PTHR14315">
    <property type="entry name" value="SPOT14 FAMILY MEMBER"/>
    <property type="match status" value="1"/>
</dbReference>
<sequence length="195" mass="22367">MLCEGTVGILKKHDELEFNNASILYTMERFIKTVHEMEGTILFPSRLLDLTVDNLEDRFDLEDKCNSIIRTSLTNSNLYHLYKIISQMKVDLICSHKSNNFNKPMESTVSEQKFKCARSYSSTSMQSVHSAGTFSDSESDIVTENDSGVENEDNLNTIGKVFKRHLHDLHCTIQKLTLIAEYITSRYQIDINNQT</sequence>
<evidence type="ECO:0000256" key="3">
    <source>
        <dbReference type="ARBA" id="ARBA00009488"/>
    </source>
</evidence>
<comment type="caution">
    <text evidence="6">The sequence shown here is derived from an EMBL/GenBank/DDBJ whole genome shotgun (WGS) entry which is preliminary data.</text>
</comment>
<gene>
    <name evidence="6" type="ORF">XYLVIOL_LOCUS357</name>
</gene>
<accession>A0ABP1MWV2</accession>